<feature type="transmembrane region" description="Helical" evidence="2">
    <location>
        <begin position="221"/>
        <end position="237"/>
    </location>
</feature>
<dbReference type="EMBL" id="JARKIF010000013">
    <property type="protein sequence ID" value="KAJ7624453.1"/>
    <property type="molecule type" value="Genomic_DNA"/>
</dbReference>
<organism evidence="3 4">
    <name type="scientific">Roridomyces roridus</name>
    <dbReference type="NCBI Taxonomy" id="1738132"/>
    <lineage>
        <taxon>Eukaryota</taxon>
        <taxon>Fungi</taxon>
        <taxon>Dikarya</taxon>
        <taxon>Basidiomycota</taxon>
        <taxon>Agaricomycotina</taxon>
        <taxon>Agaricomycetes</taxon>
        <taxon>Agaricomycetidae</taxon>
        <taxon>Agaricales</taxon>
        <taxon>Marasmiineae</taxon>
        <taxon>Mycenaceae</taxon>
        <taxon>Roridomyces</taxon>
    </lineage>
</organism>
<name>A0AAD7BL26_9AGAR</name>
<reference evidence="3" key="1">
    <citation type="submission" date="2023-03" db="EMBL/GenBank/DDBJ databases">
        <title>Massive genome expansion in bonnet fungi (Mycena s.s.) driven by repeated elements and novel gene families across ecological guilds.</title>
        <authorList>
            <consortium name="Lawrence Berkeley National Laboratory"/>
            <person name="Harder C.B."/>
            <person name="Miyauchi S."/>
            <person name="Viragh M."/>
            <person name="Kuo A."/>
            <person name="Thoen E."/>
            <person name="Andreopoulos B."/>
            <person name="Lu D."/>
            <person name="Skrede I."/>
            <person name="Drula E."/>
            <person name="Henrissat B."/>
            <person name="Morin E."/>
            <person name="Kohler A."/>
            <person name="Barry K."/>
            <person name="LaButti K."/>
            <person name="Morin E."/>
            <person name="Salamov A."/>
            <person name="Lipzen A."/>
            <person name="Mereny Z."/>
            <person name="Hegedus B."/>
            <person name="Baldrian P."/>
            <person name="Stursova M."/>
            <person name="Weitz H."/>
            <person name="Taylor A."/>
            <person name="Grigoriev I.V."/>
            <person name="Nagy L.G."/>
            <person name="Martin F."/>
            <person name="Kauserud H."/>
        </authorList>
    </citation>
    <scope>NUCLEOTIDE SEQUENCE</scope>
    <source>
        <strain evidence="3">9284</strain>
    </source>
</reference>
<feature type="transmembrane region" description="Helical" evidence="2">
    <location>
        <begin position="123"/>
        <end position="145"/>
    </location>
</feature>
<feature type="compositionally biased region" description="Polar residues" evidence="1">
    <location>
        <begin position="1"/>
        <end position="11"/>
    </location>
</feature>
<keyword evidence="4" id="KW-1185">Reference proteome</keyword>
<keyword evidence="2" id="KW-0472">Membrane</keyword>
<evidence type="ECO:0000313" key="3">
    <source>
        <dbReference type="EMBL" id="KAJ7624453.1"/>
    </source>
</evidence>
<accession>A0AAD7BL26</accession>
<feature type="transmembrane region" description="Helical" evidence="2">
    <location>
        <begin position="198"/>
        <end position="216"/>
    </location>
</feature>
<proteinExistence type="predicted"/>
<dbReference type="AlphaFoldDB" id="A0AAD7BL26"/>
<keyword evidence="2" id="KW-0812">Transmembrane</keyword>
<evidence type="ECO:0000256" key="2">
    <source>
        <dbReference type="SAM" id="Phobius"/>
    </source>
</evidence>
<keyword evidence="2" id="KW-1133">Transmembrane helix</keyword>
<feature type="transmembrane region" description="Helical" evidence="2">
    <location>
        <begin position="60"/>
        <end position="88"/>
    </location>
</feature>
<gene>
    <name evidence="3" type="ORF">FB45DRAFT_923437</name>
</gene>
<feature type="transmembrane region" description="Helical" evidence="2">
    <location>
        <begin position="257"/>
        <end position="279"/>
    </location>
</feature>
<evidence type="ECO:0000313" key="4">
    <source>
        <dbReference type="Proteomes" id="UP001221142"/>
    </source>
</evidence>
<feature type="region of interest" description="Disordered" evidence="1">
    <location>
        <begin position="1"/>
        <end position="53"/>
    </location>
</feature>
<comment type="caution">
    <text evidence="3">The sequence shown here is derived from an EMBL/GenBank/DDBJ whole genome shotgun (WGS) entry which is preliminary data.</text>
</comment>
<sequence length="407" mass="44721">MDTPWTHTTVVGHSVTPHSEMVKDLPRPPSVLQPLRKHETTGQSAQPPRRRRRDLPPQRLRWWIVLPGFGVALLSASMASVLLLYLALRQDGDPFRHGFYVDEIVGGEAHLYGLVMSTVFTNVVWHLCFPVVLSMAAYCIAWLWLSHQQHPRDEGPNLLTPLQYGLLFKLLSVPGPVPFLQAGAYLTNRRTRVPAPSFLTTSVVLIGGVLGVTYLISAADIWLHATSAVVILPSPALSHLSLPAPPISRGHYPFAPVVMYLTLLYLHSFIGFFLTTWAASLRSPVLRSAPPDPDDLPPYAAAIAISTAQYPPPPAPTALRLAYLHLTDPLAPIASRLSTRTAPLGLGLGLDTGYGHGQALFVEDLNTARVEVGVWAREGGRRRWGDTTGDRVFGVYRKVVPFKGEIY</sequence>
<protein>
    <submittedName>
        <fullName evidence="3">Uncharacterized protein</fullName>
    </submittedName>
</protein>
<evidence type="ECO:0000256" key="1">
    <source>
        <dbReference type="SAM" id="MobiDB-lite"/>
    </source>
</evidence>
<dbReference type="Proteomes" id="UP001221142">
    <property type="component" value="Unassembled WGS sequence"/>
</dbReference>